<keyword evidence="1" id="KW-0812">Transmembrane</keyword>
<accession>S9VVZ3</accession>
<gene>
    <name evidence="2" type="ORF">SPOG_05195</name>
</gene>
<protein>
    <submittedName>
        <fullName evidence="2">Uncharacterized protein</fullName>
    </submittedName>
</protein>
<evidence type="ECO:0000313" key="3">
    <source>
        <dbReference type="Proteomes" id="UP000015464"/>
    </source>
</evidence>
<feature type="transmembrane region" description="Helical" evidence="1">
    <location>
        <begin position="42"/>
        <end position="61"/>
    </location>
</feature>
<proteinExistence type="predicted"/>
<dbReference type="EMBL" id="KE546993">
    <property type="protein sequence ID" value="EPY50369.1"/>
    <property type="molecule type" value="Genomic_DNA"/>
</dbReference>
<keyword evidence="1" id="KW-1133">Transmembrane helix</keyword>
<reference evidence="2 3" key="1">
    <citation type="journal article" date="2011" name="Science">
        <title>Comparative functional genomics of the fission yeasts.</title>
        <authorList>
            <person name="Rhind N."/>
            <person name="Chen Z."/>
            <person name="Yassour M."/>
            <person name="Thompson D.A."/>
            <person name="Haas B.J."/>
            <person name="Habib N."/>
            <person name="Wapinski I."/>
            <person name="Roy S."/>
            <person name="Lin M.F."/>
            <person name="Heiman D.I."/>
            <person name="Young S.K."/>
            <person name="Furuya K."/>
            <person name="Guo Y."/>
            <person name="Pidoux A."/>
            <person name="Chen H.M."/>
            <person name="Robbertse B."/>
            <person name="Goldberg J.M."/>
            <person name="Aoki K."/>
            <person name="Bayne E.H."/>
            <person name="Berlin A.M."/>
            <person name="Desjardins C.A."/>
            <person name="Dobbs E."/>
            <person name="Dukaj L."/>
            <person name="Fan L."/>
            <person name="FitzGerald M.G."/>
            <person name="French C."/>
            <person name="Gujja S."/>
            <person name="Hansen K."/>
            <person name="Keifenheim D."/>
            <person name="Levin J.Z."/>
            <person name="Mosher R.A."/>
            <person name="Mueller C.A."/>
            <person name="Pfiffner J."/>
            <person name="Priest M."/>
            <person name="Russ C."/>
            <person name="Smialowska A."/>
            <person name="Swoboda P."/>
            <person name="Sykes S.M."/>
            <person name="Vaughn M."/>
            <person name="Vengrova S."/>
            <person name="Yoder R."/>
            <person name="Zeng Q."/>
            <person name="Allshire R."/>
            <person name="Baulcombe D."/>
            <person name="Birren B.W."/>
            <person name="Brown W."/>
            <person name="Ekwall K."/>
            <person name="Kellis M."/>
            <person name="Leatherwood J."/>
            <person name="Levin H."/>
            <person name="Margalit H."/>
            <person name="Martienssen R."/>
            <person name="Nieduszynski C.A."/>
            <person name="Spatafora J.W."/>
            <person name="Friedman N."/>
            <person name="Dalgaard J.Z."/>
            <person name="Baumann P."/>
            <person name="Niki H."/>
            <person name="Regev A."/>
            <person name="Nusbaum C."/>
        </authorList>
    </citation>
    <scope>NUCLEOTIDE SEQUENCE [LARGE SCALE GENOMIC DNA]</scope>
    <source>
        <strain evidence="3">OY26 / ATCC MYA-4695 / CBS 11777 / NBRC 106824 / NRRL Y48691</strain>
    </source>
</reference>
<sequence>MVLINIRVMMNERQTIKNEKQMSIIQHHKKNRFFEESSMKHFIFMIFFIAIDVTVRFFFFLRNRVFLFIFFVIPITSNLQNEFAEAGSNSTIRLFFHQNKHKI</sequence>
<evidence type="ECO:0000313" key="2">
    <source>
        <dbReference type="EMBL" id="EPY50369.1"/>
    </source>
</evidence>
<name>S9VVZ3_SCHCR</name>
<organism evidence="2 3">
    <name type="scientific">Schizosaccharomyces cryophilus (strain OY26 / ATCC MYA-4695 / CBS 11777 / NBRC 106824 / NRRL Y48691)</name>
    <name type="common">Fission yeast</name>
    <dbReference type="NCBI Taxonomy" id="653667"/>
    <lineage>
        <taxon>Eukaryota</taxon>
        <taxon>Fungi</taxon>
        <taxon>Dikarya</taxon>
        <taxon>Ascomycota</taxon>
        <taxon>Taphrinomycotina</taxon>
        <taxon>Schizosaccharomycetes</taxon>
        <taxon>Schizosaccharomycetales</taxon>
        <taxon>Schizosaccharomycetaceae</taxon>
        <taxon>Schizosaccharomyces</taxon>
    </lineage>
</organism>
<evidence type="ECO:0000256" key="1">
    <source>
        <dbReference type="SAM" id="Phobius"/>
    </source>
</evidence>
<dbReference type="GeneID" id="25039344"/>
<dbReference type="RefSeq" id="XP_013025054.1">
    <property type="nucleotide sequence ID" value="XM_013169600.1"/>
</dbReference>
<dbReference type="Proteomes" id="UP000015464">
    <property type="component" value="Unassembled WGS sequence"/>
</dbReference>
<keyword evidence="3" id="KW-1185">Reference proteome</keyword>
<dbReference type="HOGENOM" id="CLU_2265285_0_0_1"/>
<keyword evidence="1" id="KW-0472">Membrane</keyword>
<dbReference type="AlphaFoldDB" id="S9VVZ3"/>